<evidence type="ECO:0000313" key="1">
    <source>
        <dbReference type="EMBL" id="QKV52793.1"/>
    </source>
</evidence>
<proteinExistence type="predicted"/>
<dbReference type="KEGG" id="aant:HUK68_07760"/>
<sequence length="66" mass="7124">MTPLEKLRFEAYARNCGYNLNKEGDRYCHGVVNQMKDTWAAALNALPASPHGATSAPPQALSAAPH</sequence>
<keyword evidence="2" id="KW-1185">Reference proteome</keyword>
<organism evidence="1 2">
    <name type="scientific">Comamonas antarctica</name>
    <dbReference type="NCBI Taxonomy" id="2743470"/>
    <lineage>
        <taxon>Bacteria</taxon>
        <taxon>Pseudomonadati</taxon>
        <taxon>Pseudomonadota</taxon>
        <taxon>Betaproteobacteria</taxon>
        <taxon>Burkholderiales</taxon>
        <taxon>Comamonadaceae</taxon>
        <taxon>Comamonas</taxon>
    </lineage>
</organism>
<dbReference type="Proteomes" id="UP000509579">
    <property type="component" value="Chromosome"/>
</dbReference>
<accession>A0A6N1X398</accession>
<dbReference type="RefSeq" id="WP_175503670.1">
    <property type="nucleotide sequence ID" value="NZ_CAURQT010000021.1"/>
</dbReference>
<reference evidence="1 2" key="1">
    <citation type="submission" date="2020-06" db="EMBL/GenBank/DDBJ databases">
        <title>Acidovorax antarctica sp. nov., isolated from Corinth ice sheet soil, Antarctic Fields Peninsula.</title>
        <authorList>
            <person name="Xu Q."/>
            <person name="Peng F."/>
        </authorList>
    </citation>
    <scope>NUCLEOTIDE SEQUENCE [LARGE SCALE GENOMIC DNA]</scope>
    <source>
        <strain evidence="1 2">16-35-5</strain>
    </source>
</reference>
<name>A0A6N1X398_9BURK</name>
<dbReference type="AlphaFoldDB" id="A0A6N1X398"/>
<evidence type="ECO:0000313" key="2">
    <source>
        <dbReference type="Proteomes" id="UP000509579"/>
    </source>
</evidence>
<gene>
    <name evidence="1" type="ORF">HUK68_07760</name>
</gene>
<dbReference type="EMBL" id="CP054840">
    <property type="protein sequence ID" value="QKV52793.1"/>
    <property type="molecule type" value="Genomic_DNA"/>
</dbReference>
<protein>
    <submittedName>
        <fullName evidence="1">Uncharacterized protein</fullName>
    </submittedName>
</protein>